<protein>
    <recommendedName>
        <fullName evidence="4">Antitoxin</fullName>
    </recommendedName>
</protein>
<name>A0A917LCG8_9ACTN</name>
<dbReference type="SUPFAM" id="SSF143120">
    <property type="entry name" value="YefM-like"/>
    <property type="match status" value="1"/>
</dbReference>
<dbReference type="Proteomes" id="UP000625682">
    <property type="component" value="Unassembled WGS sequence"/>
</dbReference>
<dbReference type="InterPro" id="IPR036165">
    <property type="entry name" value="YefM-like_sf"/>
</dbReference>
<evidence type="ECO:0000313" key="3">
    <source>
        <dbReference type="Proteomes" id="UP000625682"/>
    </source>
</evidence>
<organism evidence="2 3">
    <name type="scientific">Streptomyces lacrimifluminis</name>
    <dbReference type="NCBI Taxonomy" id="1500077"/>
    <lineage>
        <taxon>Bacteria</taxon>
        <taxon>Bacillati</taxon>
        <taxon>Actinomycetota</taxon>
        <taxon>Actinomycetes</taxon>
        <taxon>Kitasatosporales</taxon>
        <taxon>Streptomycetaceae</taxon>
        <taxon>Streptomyces</taxon>
    </lineage>
</organism>
<comment type="caution">
    <text evidence="2">The sequence shown here is derived from an EMBL/GenBank/DDBJ whole genome shotgun (WGS) entry which is preliminary data.</text>
</comment>
<gene>
    <name evidence="2" type="ORF">GCM10012282_64220</name>
</gene>
<accession>A0A917LCG8</accession>
<comment type="similarity">
    <text evidence="1">Belongs to the phD/YefM antitoxin family.</text>
</comment>
<dbReference type="AlphaFoldDB" id="A0A917LCG8"/>
<proteinExistence type="inferred from homology"/>
<evidence type="ECO:0000256" key="1">
    <source>
        <dbReference type="ARBA" id="ARBA00009981"/>
    </source>
</evidence>
<reference evidence="2" key="1">
    <citation type="journal article" date="2014" name="Int. J. Syst. Evol. Microbiol.">
        <title>Complete genome sequence of Corynebacterium casei LMG S-19264T (=DSM 44701T), isolated from a smear-ripened cheese.</title>
        <authorList>
            <consortium name="US DOE Joint Genome Institute (JGI-PGF)"/>
            <person name="Walter F."/>
            <person name="Albersmeier A."/>
            <person name="Kalinowski J."/>
            <person name="Ruckert C."/>
        </authorList>
    </citation>
    <scope>NUCLEOTIDE SEQUENCE</scope>
    <source>
        <strain evidence="2">CGMCC 4.7272</strain>
    </source>
</reference>
<evidence type="ECO:0000313" key="2">
    <source>
        <dbReference type="EMBL" id="GGJ58003.1"/>
    </source>
</evidence>
<reference evidence="2" key="2">
    <citation type="submission" date="2020-09" db="EMBL/GenBank/DDBJ databases">
        <authorList>
            <person name="Sun Q."/>
            <person name="Zhou Y."/>
        </authorList>
    </citation>
    <scope>NUCLEOTIDE SEQUENCE</scope>
    <source>
        <strain evidence="2">CGMCC 4.7272</strain>
    </source>
</reference>
<keyword evidence="3" id="KW-1185">Reference proteome</keyword>
<dbReference type="Gene3D" id="3.40.1620.10">
    <property type="entry name" value="YefM-like domain"/>
    <property type="match status" value="1"/>
</dbReference>
<sequence>MSILCENPTVLSVTEATGKGVAGLVKAAEAGEDIMVERHHKPVAAVIGVERLRRLEEFEEDLLDALLVLTRAATDSGDRSSLDDVLRRFGVDREGLDTDIPQR</sequence>
<dbReference type="NCBIfam" id="TIGR01552">
    <property type="entry name" value="phd_fam"/>
    <property type="match status" value="1"/>
</dbReference>
<dbReference type="EMBL" id="BMMU01000028">
    <property type="protein sequence ID" value="GGJ58003.1"/>
    <property type="molecule type" value="Genomic_DNA"/>
</dbReference>
<evidence type="ECO:0008006" key="4">
    <source>
        <dbReference type="Google" id="ProtNLM"/>
    </source>
</evidence>
<dbReference type="RefSeq" id="WP_229695504.1">
    <property type="nucleotide sequence ID" value="NZ_BAABER010000029.1"/>
</dbReference>